<dbReference type="PANTHER" id="PTHR38463">
    <property type="entry name" value="STRESS RESPONSE PROTEIN YSNF"/>
    <property type="match status" value="1"/>
</dbReference>
<dbReference type="InterPro" id="IPR052967">
    <property type="entry name" value="Stress_Response_Assoc"/>
</dbReference>
<dbReference type="STRING" id="33888.A6122_2529"/>
<name>A0A160KVE7_9MICO</name>
<dbReference type="Pfam" id="PF09557">
    <property type="entry name" value="DUF2382"/>
    <property type="match status" value="1"/>
</dbReference>
<evidence type="ECO:0000313" key="4">
    <source>
        <dbReference type="Proteomes" id="UP000077071"/>
    </source>
</evidence>
<sequence length="150" mass="17054">MNRPELPVTGQEPITVVRSEERLDVTTVRTLTERLRVRKVIVTEERTITVTLRREEFVLEREPLEREPLDGPLEGGEHGAEGAPESITLVLHAEEPVLRTRVVPVERVHVMIDRIRALHSATGTIRKERVDIHAVPQLLDDNAEETGRAR</sequence>
<dbReference type="PANTHER" id="PTHR38463:SF1">
    <property type="entry name" value="STRESS RESPONSE PROTEIN YSNF"/>
    <property type="match status" value="1"/>
</dbReference>
<evidence type="ECO:0000313" key="3">
    <source>
        <dbReference type="EMBL" id="AND17644.1"/>
    </source>
</evidence>
<feature type="region of interest" description="Disordered" evidence="1">
    <location>
        <begin position="63"/>
        <end position="85"/>
    </location>
</feature>
<dbReference type="RefSeq" id="WP_068255777.1">
    <property type="nucleotide sequence ID" value="NZ_CP015515.1"/>
</dbReference>
<dbReference type="AlphaFoldDB" id="A0A160KVE7"/>
<dbReference type="Proteomes" id="UP000077071">
    <property type="component" value="Chromosome"/>
</dbReference>
<dbReference type="EMBL" id="CP015515">
    <property type="protein sequence ID" value="AND17644.1"/>
    <property type="molecule type" value="Genomic_DNA"/>
</dbReference>
<evidence type="ECO:0000259" key="2">
    <source>
        <dbReference type="Pfam" id="PF09557"/>
    </source>
</evidence>
<feature type="compositionally biased region" description="Basic and acidic residues" evidence="1">
    <location>
        <begin position="63"/>
        <end position="80"/>
    </location>
</feature>
<protein>
    <recommendedName>
        <fullName evidence="2">DUF2382 domain-containing protein</fullName>
    </recommendedName>
</protein>
<organism evidence="3 4">
    <name type="scientific">Rathayibacter tritici</name>
    <dbReference type="NCBI Taxonomy" id="33888"/>
    <lineage>
        <taxon>Bacteria</taxon>
        <taxon>Bacillati</taxon>
        <taxon>Actinomycetota</taxon>
        <taxon>Actinomycetes</taxon>
        <taxon>Micrococcales</taxon>
        <taxon>Microbacteriaceae</taxon>
        <taxon>Rathayibacter</taxon>
    </lineage>
</organism>
<dbReference type="PATRIC" id="fig|33888.3.peg.2828"/>
<dbReference type="KEGG" id="rtn:A6122_2529"/>
<dbReference type="InterPro" id="IPR019060">
    <property type="entry name" value="DUF2382"/>
</dbReference>
<keyword evidence="4" id="KW-1185">Reference proteome</keyword>
<feature type="domain" description="DUF2382" evidence="2">
    <location>
        <begin position="18"/>
        <end position="132"/>
    </location>
</feature>
<gene>
    <name evidence="3" type="ORF">A6122_2529</name>
</gene>
<reference evidence="3 4" key="1">
    <citation type="submission" date="2016-05" db="EMBL/GenBank/DDBJ databases">
        <title>Complete genome sequence of Rathayibacter tritici NCPPB 1953.</title>
        <authorList>
            <person name="Park J."/>
            <person name="Lee H.-H."/>
            <person name="Lee S.-W."/>
            <person name="Seo Y.-S."/>
        </authorList>
    </citation>
    <scope>NUCLEOTIDE SEQUENCE [LARGE SCALE GENOMIC DNA]</scope>
    <source>
        <strain evidence="3 4">NCPPB 1953</strain>
    </source>
</reference>
<dbReference type="OrthoDB" id="9980273at2"/>
<accession>A0A160KVE7</accession>
<evidence type="ECO:0000256" key="1">
    <source>
        <dbReference type="SAM" id="MobiDB-lite"/>
    </source>
</evidence>
<proteinExistence type="predicted"/>